<sequence length="303" mass="33575">MTLDTELYVDCAIKYELGLIMFILDTSAIRGISHPKLTEAKSKVGIAVSTQTVLELASHLDDPEYLRARGNFLKCQIPLLLNDPFWLLSDKLHLSANSTRGEDKLVLSQLLLAVQQSQSLADLGTKTLTYPDGTIASCIDAGKIIEEILQKEEVTYIAHIKSLPALAGLDPLLNGKHTLTSEALFGYLADAAKSLSPTNDRSLQAKTFLATAPYFGYLMHRLYQYANRRPRGETELCIDANDCEDAYIALILDLNTFDTLVTNDYGTLDALKNTTIRLNEILPIPLNSSLVMSNDEFLRFIES</sequence>
<gene>
    <name evidence="1" type="ORF">H2515_02220</name>
</gene>
<organism evidence="1 2">
    <name type="scientific">Acidithiobacillus ferrivorans</name>
    <dbReference type="NCBI Taxonomy" id="160808"/>
    <lineage>
        <taxon>Bacteria</taxon>
        <taxon>Pseudomonadati</taxon>
        <taxon>Pseudomonadota</taxon>
        <taxon>Acidithiobacillia</taxon>
        <taxon>Acidithiobacillales</taxon>
        <taxon>Acidithiobacillaceae</taxon>
        <taxon>Acidithiobacillus</taxon>
    </lineage>
</organism>
<dbReference type="Proteomes" id="UP000595420">
    <property type="component" value="Chromosome"/>
</dbReference>
<accession>A0A7T5BH93</accession>
<name>A0A7T5BH93_9PROT</name>
<protein>
    <submittedName>
        <fullName evidence="1">Uncharacterized protein</fullName>
    </submittedName>
</protein>
<dbReference type="EMBL" id="CP059488">
    <property type="protein sequence ID" value="QQD73166.1"/>
    <property type="molecule type" value="Genomic_DNA"/>
</dbReference>
<evidence type="ECO:0000313" key="2">
    <source>
        <dbReference type="Proteomes" id="UP000595420"/>
    </source>
</evidence>
<evidence type="ECO:0000313" key="1">
    <source>
        <dbReference type="EMBL" id="QQD73166.1"/>
    </source>
</evidence>
<dbReference type="AlphaFoldDB" id="A0A7T5BH93"/>
<reference evidence="1 2" key="1">
    <citation type="submission" date="2020-07" db="EMBL/GenBank/DDBJ databases">
        <title>Complete genome sequence analysis of Acidithiobacillus ferrivorans XJFY6S-08 reveals extreme environmental adaptation to alpine acid mine drainage.</title>
        <authorList>
            <person name="Yan L."/>
            <person name="Ni Y."/>
        </authorList>
    </citation>
    <scope>NUCLEOTIDE SEQUENCE [LARGE SCALE GENOMIC DNA]</scope>
    <source>
        <strain evidence="1 2">XJFY6S-08</strain>
    </source>
</reference>
<proteinExistence type="predicted"/>